<dbReference type="AlphaFoldDB" id="A0A9X1RQG4"/>
<accession>A0A9X1RQG4</accession>
<gene>
    <name evidence="2" type="ORF">L5014_08785</name>
</gene>
<protein>
    <recommendedName>
        <fullName evidence="4">Carboxypeptidase regulatory-like domain-containing protein</fullName>
    </recommendedName>
</protein>
<dbReference type="EMBL" id="JAKLJA010000005">
    <property type="protein sequence ID" value="MCG5073458.1"/>
    <property type="molecule type" value="Genomic_DNA"/>
</dbReference>
<comment type="caution">
    <text evidence="2">The sequence shown here is derived from an EMBL/GenBank/DDBJ whole genome shotgun (WGS) entry which is preliminary data.</text>
</comment>
<keyword evidence="3" id="KW-1185">Reference proteome</keyword>
<proteinExistence type="predicted"/>
<organism evidence="2 3">
    <name type="scientific">Paraburkholderia tagetis</name>
    <dbReference type="NCBI Taxonomy" id="2913261"/>
    <lineage>
        <taxon>Bacteria</taxon>
        <taxon>Pseudomonadati</taxon>
        <taxon>Pseudomonadota</taxon>
        <taxon>Betaproteobacteria</taxon>
        <taxon>Burkholderiales</taxon>
        <taxon>Burkholderiaceae</taxon>
        <taxon>Paraburkholderia</taxon>
    </lineage>
</organism>
<evidence type="ECO:0000313" key="3">
    <source>
        <dbReference type="Proteomes" id="UP001139308"/>
    </source>
</evidence>
<reference evidence="2" key="1">
    <citation type="submission" date="2022-01" db="EMBL/GenBank/DDBJ databases">
        <title>Genome sequence and assembly of Parabukholderia sp. RG36.</title>
        <authorList>
            <person name="Chhetri G."/>
        </authorList>
    </citation>
    <scope>NUCLEOTIDE SEQUENCE</scope>
    <source>
        <strain evidence="2">RG36</strain>
    </source>
</reference>
<dbReference type="RefSeq" id="WP_238463227.1">
    <property type="nucleotide sequence ID" value="NZ_JAKLJA010000005.1"/>
</dbReference>
<evidence type="ECO:0000256" key="1">
    <source>
        <dbReference type="SAM" id="SignalP"/>
    </source>
</evidence>
<dbReference type="Proteomes" id="UP001139308">
    <property type="component" value="Unassembled WGS sequence"/>
</dbReference>
<name>A0A9X1RQG4_9BURK</name>
<keyword evidence="1" id="KW-0732">Signal</keyword>
<feature type="chain" id="PRO_5040812548" description="Carboxypeptidase regulatory-like domain-containing protein" evidence="1">
    <location>
        <begin position="30"/>
        <end position="655"/>
    </location>
</feature>
<evidence type="ECO:0000313" key="2">
    <source>
        <dbReference type="EMBL" id="MCG5073458.1"/>
    </source>
</evidence>
<sequence>MNENKRAGRGIHSGMAAAAVAVSAAFVLAACGGGSSDSSTTSGTTSNATPTAMAGTVAVGGSVIGANITVIDATGKSVATTSDASGNYSISLSGLTAPLLVVASDPTGVHPTLASVVASIPTGTSAPVVGNVTTLTTAVAALLTTSGNPLELTGSGSLSSLAQTSSVSAAVAKLNTALSNILPANGLTAASFNPVGTAFTANQTGADAVIDAVQVVPAPTGGTQIISSAAPSNGISLNQSTSVSTPLAAPPASAAYLSQVMTALTQCLGGTSSACSNAIDANYKENGFTTFATAHPKIAASGVTIGTPQTLEFFTGTGGVQEALVSIPYTTSGGVAGTEVTVVQQTSGGAWDIIGNQQQYNVNIWSYLSRWQFLDTNDASYNRYEAGLNISIPVGGPNPANLASASVTGPGINGTLYLVPRAASGNSTLALTSTVQTGVPTGGVTTGSNTNLYRWSWQAVPGATGTYTPPTGRRGFYAPSPVDLSTVPQFATYTVTFYDSTGTQIGQPMSVVNPTPPISAASGAGVAWQTLASSVQNNFLNPNGSLAGAQPSVGLSWSNLVNNQNIAPLVSRTQIQAVPGTGVTTGEVDGWWPGPATFATSGQYSSTVTAGVDQFGVQQCSGCQFPALQSGGGRLAELTWNVGQTVYYNIWKYID</sequence>
<dbReference type="PROSITE" id="PS51257">
    <property type="entry name" value="PROKAR_LIPOPROTEIN"/>
    <property type="match status" value="1"/>
</dbReference>
<feature type="signal peptide" evidence="1">
    <location>
        <begin position="1"/>
        <end position="29"/>
    </location>
</feature>
<evidence type="ECO:0008006" key="4">
    <source>
        <dbReference type="Google" id="ProtNLM"/>
    </source>
</evidence>